<gene>
    <name evidence="3" type="ORF">JNB61_10570</name>
</gene>
<dbReference type="Proteomes" id="UP000777440">
    <property type="component" value="Unassembled WGS sequence"/>
</dbReference>
<dbReference type="PANTHER" id="PTHR39428">
    <property type="entry name" value="F420H(2)-DEPENDENT QUINONE REDUCTASE RV1261C"/>
    <property type="match status" value="1"/>
</dbReference>
<dbReference type="InterPro" id="IPR004378">
    <property type="entry name" value="F420H2_quin_Rdtase"/>
</dbReference>
<reference evidence="3 4" key="1">
    <citation type="journal article" date="2021" name="MBio">
        <title>Poor Competitiveness of Bradyrhizobium in Pigeon Pea Root Colonization in Indian Soils.</title>
        <authorList>
            <person name="Chalasani D."/>
            <person name="Basu A."/>
            <person name="Pullabhotla S.V.S.R.N."/>
            <person name="Jorrin B."/>
            <person name="Neal A.L."/>
            <person name="Poole P.S."/>
            <person name="Podile A.R."/>
            <person name="Tkacz A."/>
        </authorList>
    </citation>
    <scope>NUCLEOTIDE SEQUENCE [LARGE SCALE GENOMIC DNA]</scope>
    <source>
        <strain evidence="3 4">HU12</strain>
    </source>
</reference>
<proteinExistence type="inferred from homology"/>
<evidence type="ECO:0000313" key="4">
    <source>
        <dbReference type="Proteomes" id="UP000777440"/>
    </source>
</evidence>
<evidence type="ECO:0000313" key="3">
    <source>
        <dbReference type="EMBL" id="MBW9110214.1"/>
    </source>
</evidence>
<protein>
    <submittedName>
        <fullName evidence="3">Nitroreductase family deazaflavin-dependent oxidoreductase</fullName>
    </submittedName>
</protein>
<dbReference type="RefSeq" id="WP_220339590.1">
    <property type="nucleotide sequence ID" value="NZ_JAEUAX010000005.1"/>
</dbReference>
<comment type="similarity">
    <text evidence="1">Belongs to the F420H(2)-dependent quinone reductase family.</text>
</comment>
<dbReference type="Gene3D" id="2.30.110.10">
    <property type="entry name" value="Electron Transport, Fmn-binding Protein, Chain A"/>
    <property type="match status" value="1"/>
</dbReference>
<keyword evidence="4" id="KW-1185">Reference proteome</keyword>
<dbReference type="PANTHER" id="PTHR39428:SF1">
    <property type="entry name" value="F420H(2)-DEPENDENT QUINONE REDUCTASE RV1261C"/>
    <property type="match status" value="1"/>
</dbReference>
<accession>A0ABS7HXV5</accession>
<comment type="catalytic activity">
    <reaction evidence="2">
        <text>oxidized coenzyme F420-(gamma-L-Glu)(n) + a quinol + H(+) = reduced coenzyme F420-(gamma-L-Glu)(n) + a quinone</text>
        <dbReference type="Rhea" id="RHEA:39663"/>
        <dbReference type="Rhea" id="RHEA-COMP:12939"/>
        <dbReference type="Rhea" id="RHEA-COMP:14378"/>
        <dbReference type="ChEBI" id="CHEBI:15378"/>
        <dbReference type="ChEBI" id="CHEBI:24646"/>
        <dbReference type="ChEBI" id="CHEBI:132124"/>
        <dbReference type="ChEBI" id="CHEBI:133980"/>
        <dbReference type="ChEBI" id="CHEBI:139511"/>
    </reaction>
</comment>
<name>A0ABS7HXV5_9MICO</name>
<dbReference type="Pfam" id="PF04075">
    <property type="entry name" value="F420H2_quin_red"/>
    <property type="match status" value="1"/>
</dbReference>
<evidence type="ECO:0000256" key="2">
    <source>
        <dbReference type="ARBA" id="ARBA00049106"/>
    </source>
</evidence>
<sequence length="168" mass="18536">MNAPEPSPRPIEAPRNPARIPPRWFIRTAWVVHRALYRVTGGRVGLRHPSPTVYGMMRLHTVGRRSGSPRVAILGYFEDGPDLVTLAMNGWGDPPPAWWLNLQARPAASVDLPEGTRDVIAHEATGAERERLWAVWRTLEGDADLDAYAALRSRQTPVVVLSPVPAAA</sequence>
<organism evidence="3 4">
    <name type="scientific">Microbacterium ureisolvens</name>
    <dbReference type="NCBI Taxonomy" id="2781186"/>
    <lineage>
        <taxon>Bacteria</taxon>
        <taxon>Bacillati</taxon>
        <taxon>Actinomycetota</taxon>
        <taxon>Actinomycetes</taxon>
        <taxon>Micrococcales</taxon>
        <taxon>Microbacteriaceae</taxon>
        <taxon>Microbacterium</taxon>
    </lineage>
</organism>
<dbReference type="NCBIfam" id="TIGR00026">
    <property type="entry name" value="hi_GC_TIGR00026"/>
    <property type="match status" value="1"/>
</dbReference>
<evidence type="ECO:0000256" key="1">
    <source>
        <dbReference type="ARBA" id="ARBA00008710"/>
    </source>
</evidence>
<dbReference type="InterPro" id="IPR012349">
    <property type="entry name" value="Split_barrel_FMN-bd"/>
</dbReference>
<comment type="caution">
    <text evidence="3">The sequence shown here is derived from an EMBL/GenBank/DDBJ whole genome shotgun (WGS) entry which is preliminary data.</text>
</comment>
<dbReference type="EMBL" id="JAEUAX010000005">
    <property type="protein sequence ID" value="MBW9110214.1"/>
    <property type="molecule type" value="Genomic_DNA"/>
</dbReference>